<gene>
    <name evidence="1" type="ORF">MENTE1834_LOCUS31387</name>
</gene>
<sequence length="665" mass="75418">MIFSSVGYSTCHWCHVMEHESFEDVEIANILNENFVSVKVDREERPDVDKLYMTFVQSLTGGGGWPMSVFLTPELEPIYGGTYFPPRDSFGRLGFASVLTMITDKWKINNVQMRIEGRQVAESLRSALEPTTTINDGQKQNFPNSVSALNASFEWLSKRFDSTFGGFGTAPKFPKTVDLDFLLNFYAVKKPSVEADKALNMLKLTFEKMFEGGIHDHVGKGFHRYSVDSKWHVPHFELGGFYSAEDADSLPEEGSKKKREGAFCVWTKTEVERVLGDRPARHNENVCLDEIVCAAFGIRDEGNVPSSADPHDELKLQNILHLVPRPQLEEISKEHKMSLSELCECIEDSKRFLAEERAKRPKPHLDNKLVTAWNALAISGFCAAATIIDEQNKEYRERAENAVKFIKEHLYKEESGELLRSVYVDESGNIVQSSSPILAFSDDYAFLIEALIDLYSLNFDENLLKWAEQLQNKMDILFFDSTNNSGYFTSRAGDQSIFARIVDEQDGAEPCSTSVAISNLLRLSSLLDSKEFKQRAESVFLSTTWTERLNKFPFVVPKLLLPLYSLTNPQFQFIIVGDINDLTTQKMLQTIQQKYLPMATIIFLDANKIKINGNNSFLLQKNSHLKDYIESYKSGGPPTIFLCQAESCEMPLNSLEELQKRLAKL</sequence>
<reference evidence="1" key="1">
    <citation type="submission" date="2023-11" db="EMBL/GenBank/DDBJ databases">
        <authorList>
            <person name="Poullet M."/>
        </authorList>
    </citation>
    <scope>NUCLEOTIDE SEQUENCE</scope>
    <source>
        <strain evidence="1">E1834</strain>
    </source>
</reference>
<name>A0ACB0ZXW5_MELEN</name>
<evidence type="ECO:0000313" key="1">
    <source>
        <dbReference type="EMBL" id="CAK5084006.1"/>
    </source>
</evidence>
<dbReference type="Proteomes" id="UP001497535">
    <property type="component" value="Unassembled WGS sequence"/>
</dbReference>
<proteinExistence type="predicted"/>
<comment type="caution">
    <text evidence="1">The sequence shown here is derived from an EMBL/GenBank/DDBJ whole genome shotgun (WGS) entry which is preliminary data.</text>
</comment>
<evidence type="ECO:0000313" key="2">
    <source>
        <dbReference type="Proteomes" id="UP001497535"/>
    </source>
</evidence>
<organism evidence="1 2">
    <name type="scientific">Meloidogyne enterolobii</name>
    <name type="common">Root-knot nematode worm</name>
    <name type="synonym">Meloidogyne mayaguensis</name>
    <dbReference type="NCBI Taxonomy" id="390850"/>
    <lineage>
        <taxon>Eukaryota</taxon>
        <taxon>Metazoa</taxon>
        <taxon>Ecdysozoa</taxon>
        <taxon>Nematoda</taxon>
        <taxon>Chromadorea</taxon>
        <taxon>Rhabditida</taxon>
        <taxon>Tylenchina</taxon>
        <taxon>Tylenchomorpha</taxon>
        <taxon>Tylenchoidea</taxon>
        <taxon>Meloidogynidae</taxon>
        <taxon>Meloidogyninae</taxon>
        <taxon>Meloidogyne</taxon>
    </lineage>
</organism>
<dbReference type="EMBL" id="CAVMJV010000052">
    <property type="protein sequence ID" value="CAK5084006.1"/>
    <property type="molecule type" value="Genomic_DNA"/>
</dbReference>
<accession>A0ACB0ZXW5</accession>
<protein>
    <submittedName>
        <fullName evidence="1">Uncharacterized protein</fullName>
    </submittedName>
</protein>
<keyword evidence="2" id="KW-1185">Reference proteome</keyword>